<gene>
    <name evidence="3" type="ORF">OC842_003039</name>
</gene>
<evidence type="ECO:0000313" key="3">
    <source>
        <dbReference type="EMBL" id="KAK0533198.1"/>
    </source>
</evidence>
<dbReference type="PANTHER" id="PTHR11158">
    <property type="entry name" value="MSF1/PX19 RELATED"/>
    <property type="match status" value="1"/>
</dbReference>
<protein>
    <recommendedName>
        <fullName evidence="2">PRELI/MSF1 domain-containing protein</fullName>
    </recommendedName>
</protein>
<sequence length="365" mass="41162">MVKEYQQHDKIEWPWTAAVYAFYERYPNPTATHVLSVDVIDRRIVPRSTPHSQWPYEQEVLSASSSAPSAVPASSASPYEDPLVLRTTRLLLKKGTLPKWAPKGLLKNAESWVLEESEVELQPSIGNSGEPKRNMRSWTRNIDHTTVLAVTEALRFKEAVPFARKPTDNGKGKERAMDTENLDPNAPYTISTTSAQISSQISFALLRRRIESFGLTRFIAHKDTSREGHVWAIKMHWLPHVQSQVQSSLDLAEQQPKRRRIIASAFRPPFLDGLPASPVQRLRQWIENGAWLAPHRQGTPLIKSDVYDDSRASSSASSSSSSQAGLGREDQALPAVERTSYLRRARLKLAHWLGWPPHSTPQTQL</sequence>
<keyword evidence="4" id="KW-1185">Reference proteome</keyword>
<evidence type="ECO:0000256" key="1">
    <source>
        <dbReference type="SAM" id="MobiDB-lite"/>
    </source>
</evidence>
<feature type="region of interest" description="Disordered" evidence="1">
    <location>
        <begin position="164"/>
        <end position="188"/>
    </location>
</feature>
<dbReference type="InterPro" id="IPR037365">
    <property type="entry name" value="Slowmo/Ups"/>
</dbReference>
<proteinExistence type="predicted"/>
<dbReference type="Pfam" id="PF04707">
    <property type="entry name" value="PRELI"/>
    <property type="match status" value="1"/>
</dbReference>
<feature type="region of interest" description="Disordered" evidence="1">
    <location>
        <begin position="307"/>
        <end position="331"/>
    </location>
</feature>
<dbReference type="PROSITE" id="PS50904">
    <property type="entry name" value="PRELI_MSF1"/>
    <property type="match status" value="1"/>
</dbReference>
<feature type="compositionally biased region" description="Low complexity" evidence="1">
    <location>
        <begin position="312"/>
        <end position="322"/>
    </location>
</feature>
<reference evidence="3" key="1">
    <citation type="journal article" date="2023" name="PhytoFront">
        <title>Draft Genome Resources of Seven Strains of Tilletia horrida, Causal Agent of Kernel Smut of Rice.</title>
        <authorList>
            <person name="Khanal S."/>
            <person name="Antony Babu S."/>
            <person name="Zhou X.G."/>
        </authorList>
    </citation>
    <scope>NUCLEOTIDE SEQUENCE</scope>
    <source>
        <strain evidence="3">TX3</strain>
    </source>
</reference>
<name>A0AAN6GC67_9BASI</name>
<dbReference type="InterPro" id="IPR006797">
    <property type="entry name" value="PRELI/MSF1_dom"/>
</dbReference>
<feature type="domain" description="PRELI/MSF1" evidence="2">
    <location>
        <begin position="2"/>
        <end position="241"/>
    </location>
</feature>
<accession>A0AAN6GC67</accession>
<evidence type="ECO:0000259" key="2">
    <source>
        <dbReference type="PROSITE" id="PS50904"/>
    </source>
</evidence>
<dbReference type="Proteomes" id="UP001176521">
    <property type="component" value="Unassembled WGS sequence"/>
</dbReference>
<evidence type="ECO:0000313" key="4">
    <source>
        <dbReference type="Proteomes" id="UP001176521"/>
    </source>
</evidence>
<dbReference type="EMBL" id="JAPDMQ010000142">
    <property type="protein sequence ID" value="KAK0533198.1"/>
    <property type="molecule type" value="Genomic_DNA"/>
</dbReference>
<comment type="caution">
    <text evidence="3">The sequence shown here is derived from an EMBL/GenBank/DDBJ whole genome shotgun (WGS) entry which is preliminary data.</text>
</comment>
<organism evidence="3 4">
    <name type="scientific">Tilletia horrida</name>
    <dbReference type="NCBI Taxonomy" id="155126"/>
    <lineage>
        <taxon>Eukaryota</taxon>
        <taxon>Fungi</taxon>
        <taxon>Dikarya</taxon>
        <taxon>Basidiomycota</taxon>
        <taxon>Ustilaginomycotina</taxon>
        <taxon>Exobasidiomycetes</taxon>
        <taxon>Tilletiales</taxon>
        <taxon>Tilletiaceae</taxon>
        <taxon>Tilletia</taxon>
    </lineage>
</organism>
<feature type="compositionally biased region" description="Basic and acidic residues" evidence="1">
    <location>
        <begin position="165"/>
        <end position="178"/>
    </location>
</feature>
<dbReference type="AlphaFoldDB" id="A0AAN6GC67"/>
<dbReference type="GO" id="GO:0005758">
    <property type="term" value="C:mitochondrial intermembrane space"/>
    <property type="evidence" value="ECO:0007669"/>
    <property type="project" value="InterPro"/>
</dbReference>